<reference evidence="1" key="1">
    <citation type="submission" date="2021-06" db="EMBL/GenBank/DDBJ databases">
        <authorList>
            <person name="Kallberg Y."/>
            <person name="Tangrot J."/>
            <person name="Rosling A."/>
        </authorList>
    </citation>
    <scope>NUCLEOTIDE SEQUENCE</scope>
    <source>
        <strain evidence="1">MA461A</strain>
    </source>
</reference>
<evidence type="ECO:0000313" key="2">
    <source>
        <dbReference type="Proteomes" id="UP000789920"/>
    </source>
</evidence>
<feature type="non-terminal residue" evidence="1">
    <location>
        <position position="1"/>
    </location>
</feature>
<organism evidence="1 2">
    <name type="scientific">Racocetra persica</name>
    <dbReference type="NCBI Taxonomy" id="160502"/>
    <lineage>
        <taxon>Eukaryota</taxon>
        <taxon>Fungi</taxon>
        <taxon>Fungi incertae sedis</taxon>
        <taxon>Mucoromycota</taxon>
        <taxon>Glomeromycotina</taxon>
        <taxon>Glomeromycetes</taxon>
        <taxon>Diversisporales</taxon>
        <taxon>Gigasporaceae</taxon>
        <taxon>Racocetra</taxon>
    </lineage>
</organism>
<keyword evidence="2" id="KW-1185">Reference proteome</keyword>
<accession>A0ACA9NFJ8</accession>
<name>A0ACA9NFJ8_9GLOM</name>
<dbReference type="EMBL" id="CAJVQC010013828">
    <property type="protein sequence ID" value="CAG8651558.1"/>
    <property type="molecule type" value="Genomic_DNA"/>
</dbReference>
<dbReference type="Proteomes" id="UP000789920">
    <property type="component" value="Unassembled WGS sequence"/>
</dbReference>
<protein>
    <submittedName>
        <fullName evidence="1">28224_t:CDS:1</fullName>
    </submittedName>
</protein>
<proteinExistence type="predicted"/>
<gene>
    <name evidence="1" type="ORF">RPERSI_LOCUS7891</name>
</gene>
<evidence type="ECO:0000313" key="1">
    <source>
        <dbReference type="EMBL" id="CAG8651558.1"/>
    </source>
</evidence>
<comment type="caution">
    <text evidence="1">The sequence shown here is derived from an EMBL/GenBank/DDBJ whole genome shotgun (WGS) entry which is preliminary data.</text>
</comment>
<sequence>KEEIKSIKFQTFKLIISKPTILTKMNPVVEKSVGDITYTITGPGAPATENPPRGGAVNDCCIM</sequence>